<dbReference type="SUPFAM" id="SSF53335">
    <property type="entry name" value="S-adenosyl-L-methionine-dependent methyltransferases"/>
    <property type="match status" value="1"/>
</dbReference>
<dbReference type="PANTHER" id="PTHR43042:SF3">
    <property type="entry name" value="RIBOSOMAL RNA LARGE SUBUNIT METHYLTRANSFERASE YWBD-RELATED"/>
    <property type="match status" value="1"/>
</dbReference>
<dbReference type="OrthoDB" id="9805492at2"/>
<dbReference type="PANTHER" id="PTHR43042">
    <property type="entry name" value="SAM-DEPENDENT METHYLTRANSFERASE"/>
    <property type="match status" value="1"/>
</dbReference>
<organism evidence="5 6">
    <name type="scientific">Haliscomenobacter hydrossis (strain ATCC 27775 / DSM 1100 / LMG 10767 / O)</name>
    <dbReference type="NCBI Taxonomy" id="760192"/>
    <lineage>
        <taxon>Bacteria</taxon>
        <taxon>Pseudomonadati</taxon>
        <taxon>Bacteroidota</taxon>
        <taxon>Saprospiria</taxon>
        <taxon>Saprospirales</taxon>
        <taxon>Haliscomenobacteraceae</taxon>
        <taxon>Haliscomenobacter</taxon>
    </lineage>
</organism>
<dbReference type="Gene3D" id="3.40.50.150">
    <property type="entry name" value="Vaccinia Virus protein VP39"/>
    <property type="match status" value="1"/>
</dbReference>
<dbReference type="CDD" id="cd02440">
    <property type="entry name" value="AdoMet_MTases"/>
    <property type="match status" value="1"/>
</dbReference>
<dbReference type="Proteomes" id="UP000008461">
    <property type="component" value="Chromosome"/>
</dbReference>
<evidence type="ECO:0000259" key="4">
    <source>
        <dbReference type="Pfam" id="PF10672"/>
    </source>
</evidence>
<keyword evidence="6" id="KW-1185">Reference proteome</keyword>
<dbReference type="STRING" id="760192.Halhy_0112"/>
<dbReference type="Pfam" id="PF10672">
    <property type="entry name" value="Methyltrans_SAM"/>
    <property type="match status" value="1"/>
</dbReference>
<accession>F4KSR1</accession>
<evidence type="ECO:0000256" key="3">
    <source>
        <dbReference type="ARBA" id="ARBA00022691"/>
    </source>
</evidence>
<dbReference type="EC" id="2.1.1.171" evidence="5"/>
<name>F4KSR1_HALH1</name>
<evidence type="ECO:0000313" key="5">
    <source>
        <dbReference type="EMBL" id="AEE48025.1"/>
    </source>
</evidence>
<evidence type="ECO:0000256" key="1">
    <source>
        <dbReference type="ARBA" id="ARBA00022603"/>
    </source>
</evidence>
<dbReference type="KEGG" id="hhy:Halhy_0112"/>
<gene>
    <name evidence="5" type="ordered locus">Halhy_0112</name>
</gene>
<dbReference type="RefSeq" id="WP_013762589.1">
    <property type="nucleotide sequence ID" value="NC_015510.1"/>
</dbReference>
<reference evidence="5 6" key="1">
    <citation type="journal article" date="2011" name="Stand. Genomic Sci.">
        <title>Complete genome sequence of Haliscomenobacter hydrossis type strain (O).</title>
        <authorList>
            <consortium name="US DOE Joint Genome Institute (JGI-PGF)"/>
            <person name="Daligault H."/>
            <person name="Lapidus A."/>
            <person name="Zeytun A."/>
            <person name="Nolan M."/>
            <person name="Lucas S."/>
            <person name="Del Rio T.G."/>
            <person name="Tice H."/>
            <person name="Cheng J.F."/>
            <person name="Tapia R."/>
            <person name="Han C."/>
            <person name="Goodwin L."/>
            <person name="Pitluck S."/>
            <person name="Liolios K."/>
            <person name="Pagani I."/>
            <person name="Ivanova N."/>
            <person name="Huntemann M."/>
            <person name="Mavromatis K."/>
            <person name="Mikhailova N."/>
            <person name="Pati A."/>
            <person name="Chen A."/>
            <person name="Palaniappan K."/>
            <person name="Land M."/>
            <person name="Hauser L."/>
            <person name="Brambilla E.M."/>
            <person name="Rohde M."/>
            <person name="Verbarg S."/>
            <person name="Goker M."/>
            <person name="Bristow J."/>
            <person name="Eisen J.A."/>
            <person name="Markowitz V."/>
            <person name="Hugenholtz P."/>
            <person name="Kyrpides N.C."/>
            <person name="Klenk H.P."/>
            <person name="Woyke T."/>
        </authorList>
    </citation>
    <scope>NUCLEOTIDE SEQUENCE [LARGE SCALE GENOMIC DNA]</scope>
    <source>
        <strain evidence="6">ATCC 27775 / DSM 1100 / LMG 10767 / O</strain>
    </source>
</reference>
<evidence type="ECO:0000313" key="6">
    <source>
        <dbReference type="Proteomes" id="UP000008461"/>
    </source>
</evidence>
<reference key="2">
    <citation type="submission" date="2011-04" db="EMBL/GenBank/DDBJ databases">
        <title>Complete sequence of chromosome of Haliscomenobacter hydrossis DSM 1100.</title>
        <authorList>
            <consortium name="US DOE Joint Genome Institute (JGI-PGF)"/>
            <person name="Lucas S."/>
            <person name="Han J."/>
            <person name="Lapidus A."/>
            <person name="Bruce D."/>
            <person name="Goodwin L."/>
            <person name="Pitluck S."/>
            <person name="Peters L."/>
            <person name="Kyrpides N."/>
            <person name="Mavromatis K."/>
            <person name="Ivanova N."/>
            <person name="Ovchinnikova G."/>
            <person name="Pagani I."/>
            <person name="Daligault H."/>
            <person name="Detter J.C."/>
            <person name="Han C."/>
            <person name="Land M."/>
            <person name="Hauser L."/>
            <person name="Markowitz V."/>
            <person name="Cheng J.-F."/>
            <person name="Hugenholtz P."/>
            <person name="Woyke T."/>
            <person name="Wu D."/>
            <person name="Verbarg S."/>
            <person name="Frueling A."/>
            <person name="Brambilla E."/>
            <person name="Klenk H.-P."/>
            <person name="Eisen J.A."/>
        </authorList>
    </citation>
    <scope>NUCLEOTIDE SEQUENCE</scope>
    <source>
        <strain>DSM 1100</strain>
    </source>
</reference>
<keyword evidence="1 5" id="KW-0489">Methyltransferase</keyword>
<keyword evidence="3" id="KW-0949">S-adenosyl-L-methionine</keyword>
<feature type="domain" description="S-adenosylmethionine-dependent methyltransferase" evidence="4">
    <location>
        <begin position="82"/>
        <end position="272"/>
    </location>
</feature>
<sequence length="314" mass="37127">MATQEFENRLQKVDRHISKWARRQGVTCYRVYDDDLTNFPLVIDRYEEALHVAEYHRQHDLDEFQHQQWLEDCLDSISKVMVVPRHLIFFKERKRQKGQQQYEKVDAEKHQRLVRENGLNFLVNLSDYVDTGLFLDHRNTRQMIREQAEGKHFLNLFAYTGAFTIYAAAGGARSTTTVDLSNTYLDWARANLNINNFGQQIDKTHFLVRADVKQYLDTLRPHQFDLVLIDPPTFSNSKMMKEVLDTQRDHVDLLNKVIYATIPGGTIYFSTNYRSFKLDAEALKGVEIEEISQRSIPMDFRDKKIHRCFRMQRV</sequence>
<dbReference type="InterPro" id="IPR029063">
    <property type="entry name" value="SAM-dependent_MTases_sf"/>
</dbReference>
<dbReference type="Gene3D" id="3.30.750.80">
    <property type="entry name" value="RNA methyltransferase domain (HRMD) like"/>
    <property type="match status" value="1"/>
</dbReference>
<dbReference type="InterPro" id="IPR019614">
    <property type="entry name" value="SAM-dep_methyl-trfase"/>
</dbReference>
<proteinExistence type="predicted"/>
<keyword evidence="2 5" id="KW-0808">Transferase</keyword>
<dbReference type="HOGENOM" id="CLU_014042_1_1_10"/>
<evidence type="ECO:0000256" key="2">
    <source>
        <dbReference type="ARBA" id="ARBA00022679"/>
    </source>
</evidence>
<dbReference type="EMBL" id="CP002691">
    <property type="protein sequence ID" value="AEE48025.1"/>
    <property type="molecule type" value="Genomic_DNA"/>
</dbReference>
<dbReference type="AlphaFoldDB" id="F4KSR1"/>
<dbReference type="GO" id="GO:0052913">
    <property type="term" value="F:16S rRNA (guanine(966)-N(2))-methyltransferase activity"/>
    <property type="evidence" value="ECO:0007669"/>
    <property type="project" value="UniProtKB-EC"/>
</dbReference>
<dbReference type="eggNOG" id="COG1092">
    <property type="taxonomic scope" value="Bacteria"/>
</dbReference>
<protein>
    <submittedName>
        <fullName evidence="5">rRNA (Guanine-N(2)-)-methyltransferase</fullName>
        <ecNumber evidence="5">2.1.1.171</ecNumber>
    </submittedName>
</protein>